<reference evidence="1 2" key="1">
    <citation type="journal article" date="2018" name="Nat. Genet.">
        <title>The Rosa genome provides new insights in the design of modern roses.</title>
        <authorList>
            <person name="Bendahmane M."/>
        </authorList>
    </citation>
    <scope>NUCLEOTIDE SEQUENCE [LARGE SCALE GENOMIC DNA]</scope>
    <source>
        <strain evidence="2">cv. Old Blush</strain>
    </source>
</reference>
<dbReference type="PANTHER" id="PTHR32278:SF111">
    <property type="entry name" value="F-BOX PROTEIN PP2-B12-RELATED"/>
    <property type="match status" value="1"/>
</dbReference>
<comment type="caution">
    <text evidence="1">The sequence shown here is derived from an EMBL/GenBank/DDBJ whole genome shotgun (WGS) entry which is preliminary data.</text>
</comment>
<keyword evidence="2" id="KW-1185">Reference proteome</keyword>
<dbReference type="Gramene" id="PRQ41759">
    <property type="protein sequence ID" value="PRQ41759"/>
    <property type="gene ID" value="RchiOBHm_Chr3g0450251"/>
</dbReference>
<sequence length="219" mass="25264">MPSACRCSLRCSSQRRNPTPFETGSFRLRHPRSCPSPANLDYWPPNPRRSFTSLSATNVSSSTTVNCLVIGIIWGDAPQYWRWTSHPESRFQEVAELLDVCWLEINGKLETRVLSPSTLYKAYLSFKFTPEAYGFKHKVAGFRRWLSFLMFAGLKSMGNLKHACCPHRLCTKLTFRSSLLQRLMDLNICLRRGEHSKQTVFFPNEGEMDYSEVEMDFSE</sequence>
<dbReference type="EMBL" id="PDCK01000041">
    <property type="protein sequence ID" value="PRQ41759.1"/>
    <property type="molecule type" value="Genomic_DNA"/>
</dbReference>
<dbReference type="PANTHER" id="PTHR32278">
    <property type="entry name" value="F-BOX DOMAIN-CONTAINING PROTEIN"/>
    <property type="match status" value="1"/>
</dbReference>
<dbReference type="Proteomes" id="UP000238479">
    <property type="component" value="Chromosome 3"/>
</dbReference>
<proteinExistence type="predicted"/>
<gene>
    <name evidence="1" type="ORF">RchiOBHm_Chr3g0450251</name>
</gene>
<organism evidence="1 2">
    <name type="scientific">Rosa chinensis</name>
    <name type="common">China rose</name>
    <dbReference type="NCBI Taxonomy" id="74649"/>
    <lineage>
        <taxon>Eukaryota</taxon>
        <taxon>Viridiplantae</taxon>
        <taxon>Streptophyta</taxon>
        <taxon>Embryophyta</taxon>
        <taxon>Tracheophyta</taxon>
        <taxon>Spermatophyta</taxon>
        <taxon>Magnoliopsida</taxon>
        <taxon>eudicotyledons</taxon>
        <taxon>Gunneridae</taxon>
        <taxon>Pentapetalae</taxon>
        <taxon>rosids</taxon>
        <taxon>fabids</taxon>
        <taxon>Rosales</taxon>
        <taxon>Rosaceae</taxon>
        <taxon>Rosoideae</taxon>
        <taxon>Rosoideae incertae sedis</taxon>
        <taxon>Rosa</taxon>
    </lineage>
</organism>
<evidence type="ECO:0000313" key="1">
    <source>
        <dbReference type="EMBL" id="PRQ41759.1"/>
    </source>
</evidence>
<dbReference type="AlphaFoldDB" id="A0A2P6R5S4"/>
<dbReference type="Pfam" id="PF14299">
    <property type="entry name" value="PP2"/>
    <property type="match status" value="1"/>
</dbReference>
<dbReference type="STRING" id="74649.A0A2P6R5S4"/>
<evidence type="ECO:0000313" key="2">
    <source>
        <dbReference type="Proteomes" id="UP000238479"/>
    </source>
</evidence>
<protein>
    <submittedName>
        <fullName evidence="1">Putative phloem protein</fullName>
    </submittedName>
</protein>
<accession>A0A2P6R5S4</accession>
<name>A0A2P6R5S4_ROSCH</name>
<dbReference type="InterPro" id="IPR025886">
    <property type="entry name" value="PP2-like"/>
</dbReference>